<dbReference type="CDD" id="cd00761">
    <property type="entry name" value="Glyco_tranf_GTA_type"/>
    <property type="match status" value="1"/>
</dbReference>
<dbReference type="GO" id="GO:0016758">
    <property type="term" value="F:hexosyltransferase activity"/>
    <property type="evidence" value="ECO:0007669"/>
    <property type="project" value="UniProtKB-ARBA"/>
</dbReference>
<evidence type="ECO:0000313" key="3">
    <source>
        <dbReference type="Proteomes" id="UP000186551"/>
    </source>
</evidence>
<dbReference type="Pfam" id="PF00535">
    <property type="entry name" value="Glycos_transf_2"/>
    <property type="match status" value="1"/>
</dbReference>
<dbReference type="PANTHER" id="PTHR22916:SF64">
    <property type="entry name" value="TRANSFERASE, PUTATIVE-RELATED"/>
    <property type="match status" value="1"/>
</dbReference>
<dbReference type="Gene3D" id="3.90.550.10">
    <property type="entry name" value="Spore Coat Polysaccharide Biosynthesis Protein SpsA, Chain A"/>
    <property type="match status" value="1"/>
</dbReference>
<dbReference type="EMBL" id="LVWA01000005">
    <property type="protein sequence ID" value="OKL39846.1"/>
    <property type="molecule type" value="Genomic_DNA"/>
</dbReference>
<gene>
    <name evidence="2" type="ORF">A3841_15830</name>
</gene>
<reference evidence="2 3" key="1">
    <citation type="submission" date="2016-03" db="EMBL/GenBank/DDBJ databases">
        <title>Genome sequence of Pontibacter sp. nov., of the family cytophagaceae, isolated from marine sediment of the Yellow Sea, China.</title>
        <authorList>
            <person name="Zhang G."/>
            <person name="Zhang R."/>
        </authorList>
    </citation>
    <scope>NUCLEOTIDE SEQUENCE [LARGE SCALE GENOMIC DNA]</scope>
    <source>
        <strain evidence="2 3">S10-8</strain>
    </source>
</reference>
<proteinExistence type="predicted"/>
<evidence type="ECO:0000259" key="1">
    <source>
        <dbReference type="Pfam" id="PF00535"/>
    </source>
</evidence>
<dbReference type="OrthoDB" id="6307329at2"/>
<evidence type="ECO:0000313" key="2">
    <source>
        <dbReference type="EMBL" id="OKL39846.1"/>
    </source>
</evidence>
<name>A0A1Q5PC82_9BACT</name>
<organism evidence="2 3">
    <name type="scientific">Pontibacter flavimaris</name>
    <dbReference type="NCBI Taxonomy" id="1797110"/>
    <lineage>
        <taxon>Bacteria</taxon>
        <taxon>Pseudomonadati</taxon>
        <taxon>Bacteroidota</taxon>
        <taxon>Cytophagia</taxon>
        <taxon>Cytophagales</taxon>
        <taxon>Hymenobacteraceae</taxon>
        <taxon>Pontibacter</taxon>
    </lineage>
</organism>
<dbReference type="Proteomes" id="UP000186551">
    <property type="component" value="Unassembled WGS sequence"/>
</dbReference>
<dbReference type="SUPFAM" id="SSF53448">
    <property type="entry name" value="Nucleotide-diphospho-sugar transferases"/>
    <property type="match status" value="1"/>
</dbReference>
<protein>
    <recommendedName>
        <fullName evidence="1">Glycosyltransferase 2-like domain-containing protein</fullName>
    </recommendedName>
</protein>
<keyword evidence="3" id="KW-1185">Reference proteome</keyword>
<comment type="caution">
    <text evidence="2">The sequence shown here is derived from an EMBL/GenBank/DDBJ whole genome shotgun (WGS) entry which is preliminary data.</text>
</comment>
<sequence length="318" mass="36776">MLMHTTQPEVSIIMCMYNVEKYLREAINSVLHQTFPHWELLLIDDGSEDGSTLIARQYAAEYPARISYHDHGEHVNKGLSASRNLGLSLAKGELVAFLDADDVWLPNYLELQVNLLRQKNVPVICEATKYWYNWNAREKENQVVYIGAGQDQLYHPPQLMLELYPLGKGAAPCMCGIILEKELLQKLGGFENSFKGMYEDQVFLSKLYLNAPVYISSNHHNLYRQRADSLVGASQNTPAYHVVRKHYLDWLKKYLRQHPQKYKEIDRLLQQAWRQYSVSPLRLLVRFVPGRLKRFLRKHAPASLVRQVNLAGKVQINA</sequence>
<dbReference type="InterPro" id="IPR029044">
    <property type="entry name" value="Nucleotide-diphossugar_trans"/>
</dbReference>
<feature type="domain" description="Glycosyltransferase 2-like" evidence="1">
    <location>
        <begin position="11"/>
        <end position="178"/>
    </location>
</feature>
<dbReference type="AlphaFoldDB" id="A0A1Q5PC82"/>
<dbReference type="InterPro" id="IPR001173">
    <property type="entry name" value="Glyco_trans_2-like"/>
</dbReference>
<accession>A0A1Q5PC82</accession>
<dbReference type="STRING" id="1797110.A3841_15830"/>
<dbReference type="PANTHER" id="PTHR22916">
    <property type="entry name" value="GLYCOSYLTRANSFERASE"/>
    <property type="match status" value="1"/>
</dbReference>